<evidence type="ECO:0000256" key="1">
    <source>
        <dbReference type="ARBA" id="ARBA00022669"/>
    </source>
</evidence>
<dbReference type="PANTHER" id="PTHR23301:SF106">
    <property type="entry name" value="CHITIN-BINDING TYPE-2 DOMAIN-CONTAINING PROTEIN-RELATED"/>
    <property type="match status" value="1"/>
</dbReference>
<dbReference type="PROSITE" id="PS50940">
    <property type="entry name" value="CHIT_BIND_II"/>
    <property type="match status" value="5"/>
</dbReference>
<keyword evidence="5" id="KW-0325">Glycoprotein</keyword>
<dbReference type="PANTHER" id="PTHR23301">
    <property type="entry name" value="CHITIN BINDING PERITROPHIN-A"/>
    <property type="match status" value="1"/>
</dbReference>
<feature type="domain" description="Chitin-binding type-2" evidence="7">
    <location>
        <begin position="481"/>
        <end position="539"/>
    </location>
</feature>
<evidence type="ECO:0000313" key="8">
    <source>
        <dbReference type="EMBL" id="GFG37670.1"/>
    </source>
</evidence>
<dbReference type="Pfam" id="PF01607">
    <property type="entry name" value="CBM_14"/>
    <property type="match status" value="6"/>
</dbReference>
<reference evidence="9" key="1">
    <citation type="submission" date="2020-01" db="EMBL/GenBank/DDBJ databases">
        <title>Draft genome sequence of the Termite Coptotermes fromosanus.</title>
        <authorList>
            <person name="Itakura S."/>
            <person name="Yosikawa Y."/>
            <person name="Umezawa K."/>
        </authorList>
    </citation>
    <scope>NUCLEOTIDE SEQUENCE [LARGE SCALE GENOMIC DNA]</scope>
</reference>
<feature type="signal peptide" evidence="6">
    <location>
        <begin position="1"/>
        <end position="15"/>
    </location>
</feature>
<organism evidence="8 9">
    <name type="scientific">Coptotermes formosanus</name>
    <name type="common">Formosan subterranean termite</name>
    <dbReference type="NCBI Taxonomy" id="36987"/>
    <lineage>
        <taxon>Eukaryota</taxon>
        <taxon>Metazoa</taxon>
        <taxon>Ecdysozoa</taxon>
        <taxon>Arthropoda</taxon>
        <taxon>Hexapoda</taxon>
        <taxon>Insecta</taxon>
        <taxon>Pterygota</taxon>
        <taxon>Neoptera</taxon>
        <taxon>Polyneoptera</taxon>
        <taxon>Dictyoptera</taxon>
        <taxon>Blattodea</taxon>
        <taxon>Blattoidea</taxon>
        <taxon>Termitoidae</taxon>
        <taxon>Rhinotermitidae</taxon>
        <taxon>Coptotermes</taxon>
    </lineage>
</organism>
<keyword evidence="4" id="KW-1015">Disulfide bond</keyword>
<evidence type="ECO:0000256" key="3">
    <source>
        <dbReference type="ARBA" id="ARBA00022737"/>
    </source>
</evidence>
<evidence type="ECO:0000259" key="7">
    <source>
        <dbReference type="PROSITE" id="PS50940"/>
    </source>
</evidence>
<feature type="domain" description="Chitin-binding type-2" evidence="7">
    <location>
        <begin position="107"/>
        <end position="162"/>
    </location>
</feature>
<dbReference type="InParanoid" id="A0A6L2Q187"/>
<gene>
    <name evidence="8" type="ORF">Cfor_07930</name>
</gene>
<feature type="domain" description="Chitin-binding type-2" evidence="7">
    <location>
        <begin position="29"/>
        <end position="90"/>
    </location>
</feature>
<name>A0A6L2Q187_COPFO</name>
<feature type="domain" description="Chitin-binding type-2" evidence="7">
    <location>
        <begin position="168"/>
        <end position="211"/>
    </location>
</feature>
<dbReference type="InterPro" id="IPR002557">
    <property type="entry name" value="Chitin-bd_dom"/>
</dbReference>
<keyword evidence="2 6" id="KW-0732">Signal</keyword>
<dbReference type="AlphaFoldDB" id="A0A6L2Q187"/>
<dbReference type="InterPro" id="IPR051940">
    <property type="entry name" value="Chitin_bind-dev_reg"/>
</dbReference>
<evidence type="ECO:0000256" key="4">
    <source>
        <dbReference type="ARBA" id="ARBA00023157"/>
    </source>
</evidence>
<dbReference type="GO" id="GO:0008061">
    <property type="term" value="F:chitin binding"/>
    <property type="evidence" value="ECO:0007669"/>
    <property type="project" value="UniProtKB-KW"/>
</dbReference>
<comment type="caution">
    <text evidence="8">The sequence shown here is derived from an EMBL/GenBank/DDBJ whole genome shotgun (WGS) entry which is preliminary data.</text>
</comment>
<evidence type="ECO:0000256" key="5">
    <source>
        <dbReference type="ARBA" id="ARBA00023180"/>
    </source>
</evidence>
<protein>
    <recommendedName>
        <fullName evidence="7">Chitin-binding type-2 domain-containing protein</fullName>
    </recommendedName>
</protein>
<feature type="domain" description="Chitin-binding type-2" evidence="7">
    <location>
        <begin position="556"/>
        <end position="603"/>
    </location>
</feature>
<dbReference type="Gene3D" id="2.170.140.10">
    <property type="entry name" value="Chitin binding domain"/>
    <property type="match status" value="4"/>
</dbReference>
<dbReference type="SMART" id="SM00494">
    <property type="entry name" value="ChtBD2"/>
    <property type="match status" value="10"/>
</dbReference>
<keyword evidence="1" id="KW-0147">Chitin-binding</keyword>
<evidence type="ECO:0000313" key="9">
    <source>
        <dbReference type="Proteomes" id="UP000502823"/>
    </source>
</evidence>
<dbReference type="GO" id="GO:0005576">
    <property type="term" value="C:extracellular region"/>
    <property type="evidence" value="ECO:0007669"/>
    <property type="project" value="InterPro"/>
</dbReference>
<feature type="non-terminal residue" evidence="8">
    <location>
        <position position="1"/>
    </location>
</feature>
<keyword evidence="9" id="KW-1185">Reference proteome</keyword>
<dbReference type="Proteomes" id="UP000502823">
    <property type="component" value="Unassembled WGS sequence"/>
</dbReference>
<evidence type="ECO:0000256" key="6">
    <source>
        <dbReference type="SAM" id="SignalP"/>
    </source>
</evidence>
<dbReference type="SUPFAM" id="SSF57625">
    <property type="entry name" value="Invertebrate chitin-binding proteins"/>
    <property type="match status" value="7"/>
</dbReference>
<dbReference type="EMBL" id="BLKM01000711">
    <property type="protein sequence ID" value="GFG37670.1"/>
    <property type="molecule type" value="Genomic_DNA"/>
</dbReference>
<evidence type="ECO:0000256" key="2">
    <source>
        <dbReference type="ARBA" id="ARBA00022729"/>
    </source>
</evidence>
<accession>A0A6L2Q187</accession>
<sequence length="610" mass="68970">PTLVVFLLFVVGADCWKWGSVSSCPPGPEPVCPENPVDDASNYFPHPTDCHYYIQCDSSRRPICRRCSPTTYFSPVNFNCVWPVQASCEHNDTTRQESLLPPICVPDRACDEEGVKVRDEVDCTRYYVCHNGSNVRMECQEGQAFNAILGICDDIERVGCQNSTYLDTHRCEDEGRIIKYDCNSYTICKGGEIKTRTCKADQYFDETTGECQRGSCPKICDDKEDPSDCRYYFKNCDQRTKCPENKHFNKKTKHCENQCTAGCQNPKDIPQCRECQQEGQILQYDCHSYTICTGGKIVPKTCRADQHFDVTTGTCRTGTCNPPPPSCEDQEDPHDCNYYIRNCTERIKCPEGQHFNKNSKRCENQCTAGCQNPKDIPQCRECQQEGQILQYDCHSYTVCTGGKITPVMCRSDQYFNLTSGKCEAGSCDSSRCEDTEDPSDCNYYFTNCIERRKCPAGQHFNKITRKCENQCTAGCLDPSNIPDCHLCEPEGKTFEDPCSCEMYYKCVGGVRVLATCINGLHYNTTLGRCDAPCSDTCPKLFARKPECCASTKGKPQPLCPSTPYSVFLPHPSDSRWFYECLQGVLYCNRCPPGYKWNTDEDTCEKSCECP</sequence>
<feature type="chain" id="PRO_5026754637" description="Chitin-binding type-2 domain-containing protein" evidence="6">
    <location>
        <begin position="16"/>
        <end position="610"/>
    </location>
</feature>
<dbReference type="InterPro" id="IPR036508">
    <property type="entry name" value="Chitin-bd_dom_sf"/>
</dbReference>
<proteinExistence type="predicted"/>
<dbReference type="OrthoDB" id="6020543at2759"/>
<keyword evidence="3" id="KW-0677">Repeat</keyword>